<evidence type="ECO:0000256" key="3">
    <source>
        <dbReference type="ARBA" id="ARBA00022723"/>
    </source>
</evidence>
<evidence type="ECO:0000256" key="8">
    <source>
        <dbReference type="PIRSR" id="PIRSR602401-1"/>
    </source>
</evidence>
<dbReference type="STRING" id="200361.A0A453FYP5"/>
<dbReference type="PRINTS" id="PR00385">
    <property type="entry name" value="P450"/>
</dbReference>
<dbReference type="GO" id="GO:0051502">
    <property type="term" value="P:diterpene phytoalexin biosynthetic process"/>
    <property type="evidence" value="ECO:0007669"/>
    <property type="project" value="UniProtKB-ARBA"/>
</dbReference>
<keyword evidence="3 8" id="KW-0479">Metal-binding</keyword>
<reference evidence="11" key="3">
    <citation type="journal article" date="2017" name="Nature">
        <title>Genome sequence of the progenitor of the wheat D genome Aegilops tauschii.</title>
        <authorList>
            <person name="Luo M.C."/>
            <person name="Gu Y.Q."/>
            <person name="Puiu D."/>
            <person name="Wang H."/>
            <person name="Twardziok S.O."/>
            <person name="Deal K.R."/>
            <person name="Huo N."/>
            <person name="Zhu T."/>
            <person name="Wang L."/>
            <person name="Wang Y."/>
            <person name="McGuire P.E."/>
            <person name="Liu S."/>
            <person name="Long H."/>
            <person name="Ramasamy R.K."/>
            <person name="Rodriguez J.C."/>
            <person name="Van S.L."/>
            <person name="Yuan L."/>
            <person name="Wang Z."/>
            <person name="Xia Z."/>
            <person name="Xiao L."/>
            <person name="Anderson O.D."/>
            <person name="Ouyang S."/>
            <person name="Liang Y."/>
            <person name="Zimin A.V."/>
            <person name="Pertea G."/>
            <person name="Qi P."/>
            <person name="Bennetzen J.L."/>
            <person name="Dai X."/>
            <person name="Dawson M.W."/>
            <person name="Muller H.G."/>
            <person name="Kugler K."/>
            <person name="Rivarola-Duarte L."/>
            <person name="Spannagl M."/>
            <person name="Mayer K.F.X."/>
            <person name="Lu F.H."/>
            <person name="Bevan M.W."/>
            <person name="Leroy P."/>
            <person name="Li P."/>
            <person name="You F.M."/>
            <person name="Sun Q."/>
            <person name="Liu Z."/>
            <person name="Lyons E."/>
            <person name="Wicker T."/>
            <person name="Salzberg S.L."/>
            <person name="Devos K.M."/>
            <person name="Dvorak J."/>
        </authorList>
    </citation>
    <scope>NUCLEOTIDE SEQUENCE [LARGE SCALE GENOMIC DNA]</scope>
    <source>
        <strain evidence="11">cv. AL8/78</strain>
    </source>
</reference>
<dbReference type="Pfam" id="PF00067">
    <property type="entry name" value="p450"/>
    <property type="match status" value="1"/>
</dbReference>
<dbReference type="GO" id="GO:0005506">
    <property type="term" value="F:iron ion binding"/>
    <property type="evidence" value="ECO:0007669"/>
    <property type="project" value="InterPro"/>
</dbReference>
<evidence type="ECO:0000256" key="6">
    <source>
        <dbReference type="ARBA" id="ARBA00023002"/>
    </source>
</evidence>
<dbReference type="PROSITE" id="PS00086">
    <property type="entry name" value="CYTOCHROME_P450"/>
    <property type="match status" value="1"/>
</dbReference>
<protein>
    <submittedName>
        <fullName evidence="11">Uncharacterized protein</fullName>
    </submittedName>
</protein>
<keyword evidence="12" id="KW-1185">Reference proteome</keyword>
<reference evidence="11" key="5">
    <citation type="journal article" date="2021" name="G3 (Bethesda)">
        <title>Aegilops tauschii genome assembly Aet v5.0 features greater sequence contiguity and improved annotation.</title>
        <authorList>
            <person name="Wang L."/>
            <person name="Zhu T."/>
            <person name="Rodriguez J.C."/>
            <person name="Deal K.R."/>
            <person name="Dubcovsky J."/>
            <person name="McGuire P.E."/>
            <person name="Lux T."/>
            <person name="Spannagl M."/>
            <person name="Mayer K.F.X."/>
            <person name="Baldrich P."/>
            <person name="Meyers B.C."/>
            <person name="Huo N."/>
            <person name="Gu Y.Q."/>
            <person name="Zhou H."/>
            <person name="Devos K.M."/>
            <person name="Bennetzen J.L."/>
            <person name="Unver T."/>
            <person name="Budak H."/>
            <person name="Gulick P.J."/>
            <person name="Galiba G."/>
            <person name="Kalapos B."/>
            <person name="Nelson D.R."/>
            <person name="Li P."/>
            <person name="You F.M."/>
            <person name="Luo M.C."/>
            <person name="Dvorak J."/>
        </authorList>
    </citation>
    <scope>NUCLEOTIDE SEQUENCE [LARGE SCALE GENOMIC DNA]</scope>
    <source>
        <strain evidence="11">cv. AL8/78</strain>
    </source>
</reference>
<dbReference type="PRINTS" id="PR00463">
    <property type="entry name" value="EP450I"/>
</dbReference>
<comment type="similarity">
    <text evidence="1 9">Belongs to the cytochrome P450 family.</text>
</comment>
<evidence type="ECO:0000313" key="11">
    <source>
        <dbReference type="EnsemblPlants" id="AET3Gv20829400.1"/>
    </source>
</evidence>
<dbReference type="InterPro" id="IPR017972">
    <property type="entry name" value="Cyt_P450_CS"/>
</dbReference>
<evidence type="ECO:0000256" key="10">
    <source>
        <dbReference type="SAM" id="Phobius"/>
    </source>
</evidence>
<keyword evidence="4" id="KW-0611">Plant defense</keyword>
<dbReference type="Proteomes" id="UP000015105">
    <property type="component" value="Chromosome 3D"/>
</dbReference>
<keyword evidence="10" id="KW-0472">Membrane</keyword>
<sequence length="507" mass="56614">TSRHTEEELTMELVLYATCILLVVSSLYVLRHFADSRRNLPPGPPSWPLIGNLLDLGALPHRSLARLAERHGPLMTLRLGALTTVIASTADTARDVLQRHDAAFSARSVPDAVRACAYDSLSMGWLPPSSPHWRALRKLCSGELFAPHRLDAHQSIRREKVQQLVSHVDRLSREGAPVDISLVVFTTALNLLSCTIFSADIADLDDIGGSGQFMAVISESLQVAGQPNLSDFFPAVAPLDPQRLRKRLAVGFKRLHAILDEQIERRMRERTAGEPPKNDFMDVLLDYRGLEDGRGLDREMLRALLMDLFIAGSDTSAATFEWAMAELLQNPSSMAKAREELAQVIGSRSEIEESDIGQLKYLQAIVKEVFRLHPPAPLLLPRQAEATTELRGYMVPKGARVMVNVWAIGRDGELWSEPERFMPERFLGKDMDYRGRDFELLPFGSGRRICPGMPLAMRMVHLMLATLLYRFEWKLPKEVEENGVDMGEKFGIVLALATPLEALAEPV</sequence>
<dbReference type="AlphaFoldDB" id="A0A453FYP5"/>
<evidence type="ECO:0000256" key="7">
    <source>
        <dbReference type="ARBA" id="ARBA00023004"/>
    </source>
</evidence>
<evidence type="ECO:0000256" key="9">
    <source>
        <dbReference type="RuleBase" id="RU000461"/>
    </source>
</evidence>
<keyword evidence="9" id="KW-0503">Monooxygenase</keyword>
<name>A0A453FYP5_AEGTS</name>
<dbReference type="CDD" id="cd11073">
    <property type="entry name" value="CYP76-like"/>
    <property type="match status" value="1"/>
</dbReference>
<dbReference type="GO" id="GO:0016709">
    <property type="term" value="F:oxidoreductase activity, acting on paired donors, with incorporation or reduction of molecular oxygen, NAD(P)H as one donor, and incorporation of one atom of oxygen"/>
    <property type="evidence" value="ECO:0007669"/>
    <property type="project" value="UniProtKB-ARBA"/>
</dbReference>
<evidence type="ECO:0000256" key="4">
    <source>
        <dbReference type="ARBA" id="ARBA00022821"/>
    </source>
</evidence>
<dbReference type="GO" id="GO:0006952">
    <property type="term" value="P:defense response"/>
    <property type="evidence" value="ECO:0007669"/>
    <property type="project" value="UniProtKB-KW"/>
</dbReference>
<reference evidence="11" key="4">
    <citation type="submission" date="2019-03" db="UniProtKB">
        <authorList>
            <consortium name="EnsemblPlants"/>
        </authorList>
    </citation>
    <scope>IDENTIFICATION</scope>
</reference>
<evidence type="ECO:0000256" key="2">
    <source>
        <dbReference type="ARBA" id="ARBA00022692"/>
    </source>
</evidence>
<dbReference type="InterPro" id="IPR002401">
    <property type="entry name" value="Cyt_P450_E_grp-I"/>
</dbReference>
<dbReference type="GO" id="GO:0020037">
    <property type="term" value="F:heme binding"/>
    <property type="evidence" value="ECO:0007669"/>
    <property type="project" value="InterPro"/>
</dbReference>
<keyword evidence="2 10" id="KW-0812">Transmembrane</keyword>
<feature type="transmembrane region" description="Helical" evidence="10">
    <location>
        <begin position="13"/>
        <end position="30"/>
    </location>
</feature>
<dbReference type="EnsemblPlants" id="AET3Gv20829400.1">
    <property type="protein sequence ID" value="AET3Gv20829400.1"/>
    <property type="gene ID" value="AET3Gv20829400"/>
</dbReference>
<proteinExistence type="inferred from homology"/>
<dbReference type="InterPro" id="IPR036396">
    <property type="entry name" value="Cyt_P450_sf"/>
</dbReference>
<organism evidence="11 12">
    <name type="scientific">Aegilops tauschii subsp. strangulata</name>
    <name type="common">Goatgrass</name>
    <dbReference type="NCBI Taxonomy" id="200361"/>
    <lineage>
        <taxon>Eukaryota</taxon>
        <taxon>Viridiplantae</taxon>
        <taxon>Streptophyta</taxon>
        <taxon>Embryophyta</taxon>
        <taxon>Tracheophyta</taxon>
        <taxon>Spermatophyta</taxon>
        <taxon>Magnoliopsida</taxon>
        <taxon>Liliopsida</taxon>
        <taxon>Poales</taxon>
        <taxon>Poaceae</taxon>
        <taxon>BOP clade</taxon>
        <taxon>Pooideae</taxon>
        <taxon>Triticodae</taxon>
        <taxon>Triticeae</taxon>
        <taxon>Triticinae</taxon>
        <taxon>Aegilops</taxon>
    </lineage>
</organism>
<comment type="cofactor">
    <cofactor evidence="8">
        <name>heme</name>
        <dbReference type="ChEBI" id="CHEBI:30413"/>
    </cofactor>
</comment>
<reference evidence="12" key="2">
    <citation type="journal article" date="2017" name="Nat. Plants">
        <title>The Aegilops tauschii genome reveals multiple impacts of transposons.</title>
        <authorList>
            <person name="Zhao G."/>
            <person name="Zou C."/>
            <person name="Li K."/>
            <person name="Wang K."/>
            <person name="Li T."/>
            <person name="Gao L."/>
            <person name="Zhang X."/>
            <person name="Wang H."/>
            <person name="Yang Z."/>
            <person name="Liu X."/>
            <person name="Jiang W."/>
            <person name="Mao L."/>
            <person name="Kong X."/>
            <person name="Jiao Y."/>
            <person name="Jia J."/>
        </authorList>
    </citation>
    <scope>NUCLEOTIDE SEQUENCE [LARGE SCALE GENOMIC DNA]</scope>
    <source>
        <strain evidence="12">cv. AL8/78</strain>
    </source>
</reference>
<evidence type="ECO:0000256" key="5">
    <source>
        <dbReference type="ARBA" id="ARBA00022989"/>
    </source>
</evidence>
<dbReference type="PANTHER" id="PTHR47950">
    <property type="entry name" value="CYTOCHROME P450, FAMILY 76, SUBFAMILY C, POLYPEPTIDE 5-RELATED"/>
    <property type="match status" value="1"/>
</dbReference>
<dbReference type="PANTHER" id="PTHR47950:SF46">
    <property type="entry name" value="OS03G0248200 PROTEIN"/>
    <property type="match status" value="1"/>
</dbReference>
<dbReference type="SUPFAM" id="SSF48264">
    <property type="entry name" value="Cytochrome P450"/>
    <property type="match status" value="1"/>
</dbReference>
<dbReference type="FunFam" id="1.10.630.10:FF:000007">
    <property type="entry name" value="Cytochrome P450 76C4"/>
    <property type="match status" value="1"/>
</dbReference>
<keyword evidence="7 8" id="KW-0408">Iron</keyword>
<evidence type="ECO:0000256" key="1">
    <source>
        <dbReference type="ARBA" id="ARBA00010617"/>
    </source>
</evidence>
<feature type="binding site" description="axial binding residue" evidence="8">
    <location>
        <position position="450"/>
    </location>
    <ligand>
        <name>heme</name>
        <dbReference type="ChEBI" id="CHEBI:30413"/>
    </ligand>
    <ligandPart>
        <name>Fe</name>
        <dbReference type="ChEBI" id="CHEBI:18248"/>
    </ligandPart>
</feature>
<keyword evidence="8 9" id="KW-0349">Heme</keyword>
<evidence type="ECO:0000313" key="12">
    <source>
        <dbReference type="Proteomes" id="UP000015105"/>
    </source>
</evidence>
<dbReference type="InterPro" id="IPR001128">
    <property type="entry name" value="Cyt_P450"/>
</dbReference>
<keyword evidence="6 9" id="KW-0560">Oxidoreductase</keyword>
<keyword evidence="5 10" id="KW-1133">Transmembrane helix</keyword>
<dbReference type="Gramene" id="AET3Gv20829400.1">
    <property type="protein sequence ID" value="AET3Gv20829400.1"/>
    <property type="gene ID" value="AET3Gv20829400"/>
</dbReference>
<reference evidence="12" key="1">
    <citation type="journal article" date="2014" name="Science">
        <title>Ancient hybridizations among the ancestral genomes of bread wheat.</title>
        <authorList>
            <consortium name="International Wheat Genome Sequencing Consortium,"/>
            <person name="Marcussen T."/>
            <person name="Sandve S.R."/>
            <person name="Heier L."/>
            <person name="Spannagl M."/>
            <person name="Pfeifer M."/>
            <person name="Jakobsen K.S."/>
            <person name="Wulff B.B."/>
            <person name="Steuernagel B."/>
            <person name="Mayer K.F."/>
            <person name="Olsen O.A."/>
        </authorList>
    </citation>
    <scope>NUCLEOTIDE SEQUENCE [LARGE SCALE GENOMIC DNA]</scope>
    <source>
        <strain evidence="12">cv. AL8/78</strain>
    </source>
</reference>
<dbReference type="Gene3D" id="1.10.630.10">
    <property type="entry name" value="Cytochrome P450"/>
    <property type="match status" value="1"/>
</dbReference>
<accession>A0A453FYP5</accession>